<organism evidence="1 2">
    <name type="scientific">Nelumbo nucifera</name>
    <name type="common">Sacred lotus</name>
    <dbReference type="NCBI Taxonomy" id="4432"/>
    <lineage>
        <taxon>Eukaryota</taxon>
        <taxon>Viridiplantae</taxon>
        <taxon>Streptophyta</taxon>
        <taxon>Embryophyta</taxon>
        <taxon>Tracheophyta</taxon>
        <taxon>Spermatophyta</taxon>
        <taxon>Magnoliopsida</taxon>
        <taxon>Proteales</taxon>
        <taxon>Nelumbonaceae</taxon>
        <taxon>Nelumbo</taxon>
    </lineage>
</organism>
<keyword evidence="2" id="KW-1185">Reference proteome</keyword>
<name>A0A822Y2U4_NELNU</name>
<dbReference type="EMBL" id="DUZY01000002">
    <property type="protein sequence ID" value="DAD28234.1"/>
    <property type="molecule type" value="Genomic_DNA"/>
</dbReference>
<reference evidence="1 2" key="1">
    <citation type="journal article" date="2020" name="Mol. Biol. Evol.">
        <title>Distinct Expression and Methylation Patterns for Genes with Different Fates following a Single Whole-Genome Duplication in Flowering Plants.</title>
        <authorList>
            <person name="Shi T."/>
            <person name="Rahmani R.S."/>
            <person name="Gugger P.F."/>
            <person name="Wang M."/>
            <person name="Li H."/>
            <person name="Zhang Y."/>
            <person name="Li Z."/>
            <person name="Wang Q."/>
            <person name="Van de Peer Y."/>
            <person name="Marchal K."/>
            <person name="Chen J."/>
        </authorList>
    </citation>
    <scope>NUCLEOTIDE SEQUENCE [LARGE SCALE GENOMIC DNA]</scope>
    <source>
        <tissue evidence="1">Leaf</tissue>
    </source>
</reference>
<comment type="caution">
    <text evidence="1">The sequence shown here is derived from an EMBL/GenBank/DDBJ whole genome shotgun (WGS) entry which is preliminary data.</text>
</comment>
<dbReference type="AlphaFoldDB" id="A0A822Y2U4"/>
<evidence type="ECO:0000313" key="2">
    <source>
        <dbReference type="Proteomes" id="UP000607653"/>
    </source>
</evidence>
<dbReference type="Proteomes" id="UP000607653">
    <property type="component" value="Unassembled WGS sequence"/>
</dbReference>
<sequence length="51" mass="5544">MGDSLFSNARTCTAAAERKREKTSERGLWSPCRIEPVFSFSCACSSTSPSP</sequence>
<evidence type="ECO:0000313" key="1">
    <source>
        <dbReference type="EMBL" id="DAD28234.1"/>
    </source>
</evidence>
<gene>
    <name evidence="1" type="ORF">HUJ06_029702</name>
</gene>
<proteinExistence type="predicted"/>
<accession>A0A822Y2U4</accession>
<protein>
    <submittedName>
        <fullName evidence="1">Uncharacterized protein</fullName>
    </submittedName>
</protein>